<dbReference type="AlphaFoldDB" id="A0A8I3W877"/>
<evidence type="ECO:0000313" key="1">
    <source>
        <dbReference type="Ensembl" id="ENSCJAP00000085448.1"/>
    </source>
</evidence>
<dbReference type="Ensembl" id="ENSCJAT00000145251.1">
    <property type="protein sequence ID" value="ENSCJAP00000085448.1"/>
    <property type="gene ID" value="ENSCJAG00000078917.1"/>
</dbReference>
<reference evidence="1" key="3">
    <citation type="submission" date="2025-09" db="UniProtKB">
        <authorList>
            <consortium name="Ensembl"/>
        </authorList>
    </citation>
    <scope>IDENTIFICATION</scope>
</reference>
<organism evidence="1 2">
    <name type="scientific">Callithrix jacchus</name>
    <name type="common">White-tufted-ear marmoset</name>
    <name type="synonym">Simia Jacchus</name>
    <dbReference type="NCBI Taxonomy" id="9483"/>
    <lineage>
        <taxon>Eukaryota</taxon>
        <taxon>Metazoa</taxon>
        <taxon>Chordata</taxon>
        <taxon>Craniata</taxon>
        <taxon>Vertebrata</taxon>
        <taxon>Euteleostomi</taxon>
        <taxon>Mammalia</taxon>
        <taxon>Eutheria</taxon>
        <taxon>Euarchontoglires</taxon>
        <taxon>Primates</taxon>
        <taxon>Haplorrhini</taxon>
        <taxon>Platyrrhini</taxon>
        <taxon>Cebidae</taxon>
        <taxon>Callitrichinae</taxon>
        <taxon>Callithrix</taxon>
        <taxon>Callithrix</taxon>
    </lineage>
</organism>
<sequence>MLVAPGHSGSHDLSPLHLAVFPELSFPGGTFLCSFWVPSAQYVVGQRYLKGTGAVKDEEKAMHWFRSDNDICQKAKLQSHLFRKYRQASQQDYPGPAFNLAVGTLKNMTGSMEAGYLHSTATLLLPIYCIRLLICCSEEILETGQFIKERGLINS</sequence>
<dbReference type="InterPro" id="IPR011990">
    <property type="entry name" value="TPR-like_helical_dom_sf"/>
</dbReference>
<dbReference type="Proteomes" id="UP000008225">
    <property type="component" value="Chromosome 3"/>
</dbReference>
<evidence type="ECO:0000313" key="2">
    <source>
        <dbReference type="Proteomes" id="UP000008225"/>
    </source>
</evidence>
<reference evidence="1 2" key="1">
    <citation type="submission" date="2009-03" db="EMBL/GenBank/DDBJ databases">
        <authorList>
            <person name="Warren W."/>
            <person name="Ye L."/>
            <person name="Minx P."/>
            <person name="Worley K."/>
            <person name="Gibbs R."/>
            <person name="Wilson R.K."/>
        </authorList>
    </citation>
    <scope>NUCLEOTIDE SEQUENCE [LARGE SCALE GENOMIC DNA]</scope>
</reference>
<protein>
    <submittedName>
        <fullName evidence="1">Uncharacterized protein</fullName>
    </submittedName>
</protein>
<dbReference type="SUPFAM" id="SSF81901">
    <property type="entry name" value="HCP-like"/>
    <property type="match status" value="1"/>
</dbReference>
<keyword evidence="2" id="KW-1185">Reference proteome</keyword>
<accession>A0A8I3W877</accession>
<proteinExistence type="predicted"/>
<reference evidence="1" key="2">
    <citation type="submission" date="2025-08" db="UniProtKB">
        <authorList>
            <consortium name="Ensembl"/>
        </authorList>
    </citation>
    <scope>IDENTIFICATION</scope>
</reference>
<name>A0A8I3W877_CALJA</name>
<dbReference type="Gene3D" id="1.25.40.10">
    <property type="entry name" value="Tetratricopeptide repeat domain"/>
    <property type="match status" value="1"/>
</dbReference>